<dbReference type="EMBL" id="CAKLBY020000378">
    <property type="protein sequence ID" value="CAK7947318.1"/>
    <property type="molecule type" value="Genomic_DNA"/>
</dbReference>
<organism evidence="1 2">
    <name type="scientific">Peronospora matthiolae</name>
    <dbReference type="NCBI Taxonomy" id="2874970"/>
    <lineage>
        <taxon>Eukaryota</taxon>
        <taxon>Sar</taxon>
        <taxon>Stramenopiles</taxon>
        <taxon>Oomycota</taxon>
        <taxon>Peronosporomycetes</taxon>
        <taxon>Peronosporales</taxon>
        <taxon>Peronosporaceae</taxon>
        <taxon>Peronospora</taxon>
    </lineage>
</organism>
<protein>
    <submittedName>
        <fullName evidence="1">Uncharacterized protein</fullName>
    </submittedName>
</protein>
<dbReference type="AlphaFoldDB" id="A0AAV1VM36"/>
<name>A0AAV1VM36_9STRA</name>
<evidence type="ECO:0000313" key="1">
    <source>
        <dbReference type="EMBL" id="CAK7947318.1"/>
    </source>
</evidence>
<evidence type="ECO:0000313" key="2">
    <source>
        <dbReference type="Proteomes" id="UP001162060"/>
    </source>
</evidence>
<comment type="caution">
    <text evidence="1">The sequence shown here is derived from an EMBL/GenBank/DDBJ whole genome shotgun (WGS) entry which is preliminary data.</text>
</comment>
<sequence length="54" mass="5730">MFPSLVEDVGVAREIVVDRQFTHVTVRGIVEGVSSVAFADLLLVSYSSTTSGTS</sequence>
<dbReference type="Proteomes" id="UP001162060">
    <property type="component" value="Unassembled WGS sequence"/>
</dbReference>
<reference evidence="1" key="1">
    <citation type="submission" date="2024-01" db="EMBL/GenBank/DDBJ databases">
        <authorList>
            <person name="Webb A."/>
        </authorList>
    </citation>
    <scope>NUCLEOTIDE SEQUENCE</scope>
    <source>
        <strain evidence="1">Pm1</strain>
    </source>
</reference>
<accession>A0AAV1VM36</accession>
<proteinExistence type="predicted"/>
<gene>
    <name evidence="1" type="ORF">PM001_LOCUS32468</name>
</gene>